<name>E3D028_9BACT</name>
<gene>
    <name evidence="2" type="ORF">Apau_1387</name>
</gene>
<keyword evidence="2" id="KW-0378">Hydrolase</keyword>
<dbReference type="Pfam" id="PF00814">
    <property type="entry name" value="TsaD"/>
    <property type="match status" value="1"/>
</dbReference>
<evidence type="ECO:0000259" key="1">
    <source>
        <dbReference type="Pfam" id="PF00814"/>
    </source>
</evidence>
<dbReference type="InterPro" id="IPR000905">
    <property type="entry name" value="Gcp-like_dom"/>
</dbReference>
<dbReference type="AlphaFoldDB" id="E3D028"/>
<dbReference type="Proteomes" id="UP000005096">
    <property type="component" value="Chromosome"/>
</dbReference>
<keyword evidence="3" id="KW-1185">Reference proteome</keyword>
<dbReference type="NCBIfam" id="TIGR03725">
    <property type="entry name" value="T6A_YeaZ"/>
    <property type="match status" value="1"/>
</dbReference>
<dbReference type="Gene3D" id="3.30.420.40">
    <property type="match status" value="2"/>
</dbReference>
<keyword evidence="2" id="KW-0645">Protease</keyword>
<dbReference type="CDD" id="cd24032">
    <property type="entry name" value="ASKHA_NBD_TsaB"/>
    <property type="match status" value="1"/>
</dbReference>
<dbReference type="InterPro" id="IPR022496">
    <property type="entry name" value="T6A_TsaB"/>
</dbReference>
<dbReference type="STRING" id="584708.Apau_1387"/>
<accession>E3D028</accession>
<feature type="domain" description="Gcp-like" evidence="1">
    <location>
        <begin position="37"/>
        <end position="149"/>
    </location>
</feature>
<sequence length="222" mass="24511">MNLTLGMDTSCGNTVLGLAEGGRPIFEGQYDLGRTQAAQLPRLVRQILQTFQRPLESLETLAVTVGPGAYTGLRIGVAYGTALADALGIRVVPLCTLEVLAEEIPFPDTTVASFLKARKGHLYGALYRREDKCLSILTPPRFVSEQEFLETLKDLPPGFLVGPHLEDEIFARNFSWRHLRRTCPRGSLLALRGEEAAPRALNPSEVRIDYLREPDFGPKGCF</sequence>
<organism evidence="2 3">
    <name type="scientific">Aminomonas paucivorans DSM 12260</name>
    <dbReference type="NCBI Taxonomy" id="584708"/>
    <lineage>
        <taxon>Bacteria</taxon>
        <taxon>Thermotogati</taxon>
        <taxon>Synergistota</taxon>
        <taxon>Synergistia</taxon>
        <taxon>Synergistales</taxon>
        <taxon>Synergistaceae</taxon>
        <taxon>Aminomonas</taxon>
    </lineage>
</organism>
<dbReference type="RefSeq" id="WP_006301011.1">
    <property type="nucleotide sequence ID" value="NZ_CM001022.1"/>
</dbReference>
<evidence type="ECO:0000313" key="2">
    <source>
        <dbReference type="EMBL" id="EFQ23807.1"/>
    </source>
</evidence>
<dbReference type="PaxDb" id="584708-Apau_1387"/>
<dbReference type="InterPro" id="IPR043129">
    <property type="entry name" value="ATPase_NBD"/>
</dbReference>
<dbReference type="eggNOG" id="COG1214">
    <property type="taxonomic scope" value="Bacteria"/>
</dbReference>
<dbReference type="HOGENOM" id="CLU_064886_0_0_0"/>
<proteinExistence type="predicted"/>
<dbReference type="GO" id="GO:0006508">
    <property type="term" value="P:proteolysis"/>
    <property type="evidence" value="ECO:0007669"/>
    <property type="project" value="UniProtKB-KW"/>
</dbReference>
<evidence type="ECO:0000313" key="3">
    <source>
        <dbReference type="Proteomes" id="UP000005096"/>
    </source>
</evidence>
<dbReference type="GO" id="GO:0002949">
    <property type="term" value="P:tRNA threonylcarbamoyladenosine modification"/>
    <property type="evidence" value="ECO:0007669"/>
    <property type="project" value="InterPro"/>
</dbReference>
<dbReference type="EMBL" id="CM001022">
    <property type="protein sequence ID" value="EFQ23807.1"/>
    <property type="molecule type" value="Genomic_DNA"/>
</dbReference>
<reference evidence="2 3" key="1">
    <citation type="journal article" date="2010" name="Stand. Genomic Sci.">
        <title>Non-contiguous finished genome sequence of Aminomonas paucivorans type strain (GLU-3).</title>
        <authorList>
            <person name="Pitluck S."/>
            <person name="Yasawong M."/>
            <person name="Held B."/>
            <person name="Lapidus A."/>
            <person name="Nolan M."/>
            <person name="Copeland A."/>
            <person name="Lucas S."/>
            <person name="Del Rio T.G."/>
            <person name="Tice H."/>
            <person name="Cheng J.F."/>
            <person name="Chertkov O."/>
            <person name="Goodwin L."/>
            <person name="Tapia R."/>
            <person name="Han C."/>
            <person name="Liolios K."/>
            <person name="Ivanova N."/>
            <person name="Mavromatis K."/>
            <person name="Ovchinnikova G."/>
            <person name="Pati A."/>
            <person name="Chen A."/>
            <person name="Palaniappan K."/>
            <person name="Land M."/>
            <person name="Hauser L."/>
            <person name="Chang Y.J."/>
            <person name="Jeffries C.D."/>
            <person name="Pukall R."/>
            <person name="Spring S."/>
            <person name="Rohde M."/>
            <person name="Sikorski J."/>
            <person name="Goker M."/>
            <person name="Woyke T."/>
            <person name="Bristow J."/>
            <person name="Eisen J.A."/>
            <person name="Markowitz V."/>
            <person name="Hugenholtz P."/>
            <person name="Kyrpides N.C."/>
            <person name="Klenk H.P."/>
        </authorList>
    </citation>
    <scope>NUCLEOTIDE SEQUENCE [LARGE SCALE GENOMIC DNA]</scope>
    <source>
        <strain evidence="2 3">DSM 12260</strain>
    </source>
</reference>
<protein>
    <submittedName>
        <fullName evidence="2">Peptidase M22 glycoprotease</fullName>
    </submittedName>
</protein>
<dbReference type="GO" id="GO:0008233">
    <property type="term" value="F:peptidase activity"/>
    <property type="evidence" value="ECO:0007669"/>
    <property type="project" value="UniProtKB-KW"/>
</dbReference>
<dbReference type="SUPFAM" id="SSF53067">
    <property type="entry name" value="Actin-like ATPase domain"/>
    <property type="match status" value="1"/>
</dbReference>